<dbReference type="EMBL" id="ADBJ01000043">
    <property type="protein sequence ID" value="EFA77151.1"/>
    <property type="molecule type" value="Genomic_DNA"/>
</dbReference>
<dbReference type="InParanoid" id="D3BMD9"/>
<dbReference type="PROSITE" id="PS50231">
    <property type="entry name" value="RICIN_B_LECTIN"/>
    <property type="match status" value="1"/>
</dbReference>
<dbReference type="SUPFAM" id="SSF56849">
    <property type="entry name" value="delta-Endotoxin (insectocide), N-terminal domain"/>
    <property type="match status" value="1"/>
</dbReference>
<feature type="chain" id="PRO_5003042348" description="Pesticidal crystal protein domain-containing protein" evidence="1">
    <location>
        <begin position="31"/>
        <end position="979"/>
    </location>
</feature>
<dbReference type="GeneID" id="31367826"/>
<feature type="signal peptide" evidence="1">
    <location>
        <begin position="1"/>
        <end position="30"/>
    </location>
</feature>
<protein>
    <recommendedName>
        <fullName evidence="2">Pesticidal crystal protein domain-containing protein</fullName>
    </recommendedName>
</protein>
<dbReference type="Pfam" id="PF03945">
    <property type="entry name" value="Endotoxin_N"/>
    <property type="match status" value="1"/>
</dbReference>
<dbReference type="RefSeq" id="XP_020429280.1">
    <property type="nucleotide sequence ID" value="XM_020583093.1"/>
</dbReference>
<dbReference type="SUPFAM" id="SSF50370">
    <property type="entry name" value="Ricin B-like lectins"/>
    <property type="match status" value="2"/>
</dbReference>
<dbReference type="Proteomes" id="UP000001396">
    <property type="component" value="Unassembled WGS sequence"/>
</dbReference>
<accession>D3BMD9</accession>
<name>D3BMD9_HETP5</name>
<reference evidence="3 4" key="1">
    <citation type="journal article" date="2011" name="Genome Res.">
        <title>Phylogeny-wide analysis of social amoeba genomes highlights ancient origins for complex intercellular communication.</title>
        <authorList>
            <person name="Heidel A.J."/>
            <person name="Lawal H.M."/>
            <person name="Felder M."/>
            <person name="Schilde C."/>
            <person name="Helps N.R."/>
            <person name="Tunggal B."/>
            <person name="Rivero F."/>
            <person name="John U."/>
            <person name="Schleicher M."/>
            <person name="Eichinger L."/>
            <person name="Platzer M."/>
            <person name="Noegel A.A."/>
            <person name="Schaap P."/>
            <person name="Gloeckner G."/>
        </authorList>
    </citation>
    <scope>NUCLEOTIDE SEQUENCE [LARGE SCALE GENOMIC DNA]</scope>
    <source>
        <strain evidence="4">ATCC 26659 / Pp 5 / PN500</strain>
    </source>
</reference>
<dbReference type="GO" id="GO:0090729">
    <property type="term" value="F:toxin activity"/>
    <property type="evidence" value="ECO:0007669"/>
    <property type="project" value="InterPro"/>
</dbReference>
<sequence length="979" mass="109893">MRTVLVKMFRITDISKLLLLGSLLVCIVQSQCSNSSSGESTITSQIQMQQQWSTLGNAIADGLFFIDEIEPLAPIGLILSTITSLAWPSGPSPALSVFESLLSYVNNMVSQQLICLQFNQNLNNLNGLGDNLKDYNSCIGLYLKNITPPTSECDTAINEYYLKLNEIEQYRDIFGGPKYMPYSLLMSATILPIYVQYINLYLGFYRDALLHPQIFNFGSNDTIYIQYKMSEISNEALQYVYKISYQQLNGFPKTSCKTYNSPNCISLEAYNQLANFTLTVAQGCLQFADLWPYFDQIKYPFGPPPFLPRSIITPITGNYFNSIDVYNKFGNKCTYFYGDISYPDTTFVFNSSKSVSQFPASSVKYYRNNEYVKCLDLVCDGVSGTSQRFYGLAGMIFQNDQTQASNIIGSIPENSNSDVTLSATLLLPNPLPNSLNKYFITWVKTFYPNPSDNYYIDSIQAVQMGISNGLQTDIIDDGHLTSNLQSTNFSYVGFYLSGAAFIEHPRLYCTSQVPNSLIAISYRYTEYIGMIPTKPAIPVQIYQFSQVQPNGGVNYFYSAYLYGHEEKLLSGWNLDGPVFGGLTFGFTNGTIFPSATVYQYHRPNPNGIDNQYFYSRTGTNINGWTFDYPAFNVYTTGTGYIVSLRLQVVNGVSNYALSSEFINPGWTAISIAWFTPKSQMFTNVSIVDTDTWYLLANIGNTGLCLTADPIMSVSLTGFPCSQNMIPSAMTSQIWRRYGAFQNGTNSYAQPRQLININNVTVSSKFTSNDAPALESTLNTTDPSRIFQFVYDLLYYIPDTYMIKSPTYGQCLQLENSINNNLKYKPCNKDNPYQWWKKVSASLKTISIEGKCLSIVTSSPSPAQLSLLIIPCINGSQSVSTNWLVNSTSISGVINSTSYQLTAGNWAAIVNNINYYNSLANKNFNKLSIFQISTNNYVIRDLQSNLCLQMAYIVATSAYHPWFAPCDLNNYWQRWIISNV</sequence>
<feature type="domain" description="Pesticidal crystal protein" evidence="2">
    <location>
        <begin position="74"/>
        <end position="295"/>
    </location>
</feature>
<dbReference type="InterPro" id="IPR036716">
    <property type="entry name" value="Pest_crys_N_sf"/>
</dbReference>
<keyword evidence="4" id="KW-1185">Reference proteome</keyword>
<dbReference type="InterPro" id="IPR035992">
    <property type="entry name" value="Ricin_B-like_lectins"/>
</dbReference>
<dbReference type="GO" id="GO:0001907">
    <property type="term" value="P:symbiont-mediated killing of host cell"/>
    <property type="evidence" value="ECO:0007669"/>
    <property type="project" value="InterPro"/>
</dbReference>
<dbReference type="AlphaFoldDB" id="D3BMD9"/>
<proteinExistence type="predicted"/>
<evidence type="ECO:0000259" key="2">
    <source>
        <dbReference type="Pfam" id="PF03945"/>
    </source>
</evidence>
<dbReference type="Gene3D" id="2.80.10.50">
    <property type="match status" value="1"/>
</dbReference>
<organism evidence="3 4">
    <name type="scientific">Heterostelium pallidum (strain ATCC 26659 / Pp 5 / PN500)</name>
    <name type="common">Cellular slime mold</name>
    <name type="synonym">Polysphondylium pallidum</name>
    <dbReference type="NCBI Taxonomy" id="670386"/>
    <lineage>
        <taxon>Eukaryota</taxon>
        <taxon>Amoebozoa</taxon>
        <taxon>Evosea</taxon>
        <taxon>Eumycetozoa</taxon>
        <taxon>Dictyostelia</taxon>
        <taxon>Acytosteliales</taxon>
        <taxon>Acytosteliaceae</taxon>
        <taxon>Heterostelium</taxon>
    </lineage>
</organism>
<gene>
    <name evidence="3" type="ORF">PPL_12359</name>
</gene>
<dbReference type="InterPro" id="IPR005639">
    <property type="entry name" value="Pest_crys_dom_I"/>
</dbReference>
<evidence type="ECO:0000313" key="3">
    <source>
        <dbReference type="EMBL" id="EFA77151.1"/>
    </source>
</evidence>
<evidence type="ECO:0000256" key="1">
    <source>
        <dbReference type="SAM" id="SignalP"/>
    </source>
</evidence>
<comment type="caution">
    <text evidence="3">The sequence shown here is derived from an EMBL/GenBank/DDBJ whole genome shotgun (WGS) entry which is preliminary data.</text>
</comment>
<dbReference type="Gene3D" id="1.20.190.10">
    <property type="entry name" value="Pesticidal crystal protein, N-terminal domain"/>
    <property type="match status" value="1"/>
</dbReference>
<keyword evidence="1" id="KW-0732">Signal</keyword>
<evidence type="ECO:0000313" key="4">
    <source>
        <dbReference type="Proteomes" id="UP000001396"/>
    </source>
</evidence>